<dbReference type="EMBL" id="FQVO01000011">
    <property type="protein sequence ID" value="SHF23607.1"/>
    <property type="molecule type" value="Genomic_DNA"/>
</dbReference>
<protein>
    <submittedName>
        <fullName evidence="2">Uncharacterized protein</fullName>
    </submittedName>
</protein>
<evidence type="ECO:0000313" key="3">
    <source>
        <dbReference type="Proteomes" id="UP000184236"/>
    </source>
</evidence>
<dbReference type="STRING" id="1302685.SAMN05444408_111111"/>
<evidence type="ECO:0000256" key="1">
    <source>
        <dbReference type="SAM" id="SignalP"/>
    </source>
</evidence>
<dbReference type="Proteomes" id="UP000184236">
    <property type="component" value="Unassembled WGS sequence"/>
</dbReference>
<proteinExistence type="predicted"/>
<evidence type="ECO:0000313" key="2">
    <source>
        <dbReference type="EMBL" id="SHF23607.1"/>
    </source>
</evidence>
<gene>
    <name evidence="2" type="ORF">SAMN05444408_111111</name>
</gene>
<reference evidence="3" key="1">
    <citation type="submission" date="2016-11" db="EMBL/GenBank/DDBJ databases">
        <authorList>
            <person name="Varghese N."/>
            <person name="Submissions S."/>
        </authorList>
    </citation>
    <scope>NUCLEOTIDE SEQUENCE [LARGE SCALE GENOMIC DNA]</scope>
    <source>
        <strain evidence="3">DSM 26898</strain>
    </source>
</reference>
<feature type="signal peptide" evidence="1">
    <location>
        <begin position="1"/>
        <end position="18"/>
    </location>
</feature>
<keyword evidence="3" id="KW-1185">Reference proteome</keyword>
<feature type="chain" id="PRO_5012296334" evidence="1">
    <location>
        <begin position="19"/>
        <end position="145"/>
    </location>
</feature>
<accession>A0A1M5A0H3</accession>
<name>A0A1M5A0H3_9FLAO</name>
<keyword evidence="1" id="KW-0732">Signal</keyword>
<sequence>MKCNYILFLILFSTLSFQFCYSQQNMTIDTQYRIKPDRSVAKENYYFGFFPSDGILYTNDKDLRIQKQYYIKFKNTFYDNANLFNVAYTTDAVQHTLKKRPNSELGAFSIIYDEKNGQVVGVRVVTQDSSEIYLTEFGAKLLNKI</sequence>
<dbReference type="AlphaFoldDB" id="A0A1M5A0H3"/>
<organism evidence="2 3">
    <name type="scientific">Chryseobacterium takakiae</name>
    <dbReference type="NCBI Taxonomy" id="1302685"/>
    <lineage>
        <taxon>Bacteria</taxon>
        <taxon>Pseudomonadati</taxon>
        <taxon>Bacteroidota</taxon>
        <taxon>Flavobacteriia</taxon>
        <taxon>Flavobacteriales</taxon>
        <taxon>Weeksellaceae</taxon>
        <taxon>Chryseobacterium group</taxon>
        <taxon>Chryseobacterium</taxon>
    </lineage>
</organism>